<dbReference type="PANTHER" id="PTHR48081">
    <property type="entry name" value="AB HYDROLASE SUPERFAMILY PROTEIN C4A8.06C"/>
    <property type="match status" value="1"/>
</dbReference>
<keyword evidence="1 3" id="KW-0378">Hydrolase</keyword>
<name>A0A8H8TZE8_9HELO</name>
<dbReference type="InterPro" id="IPR050300">
    <property type="entry name" value="GDXG_lipolytic_enzyme"/>
</dbReference>
<evidence type="ECO:0000313" key="4">
    <source>
        <dbReference type="Proteomes" id="UP000431533"/>
    </source>
</evidence>
<protein>
    <submittedName>
        <fullName evidence="3">AB hydrolase superfamily protein</fullName>
    </submittedName>
</protein>
<evidence type="ECO:0000313" key="3">
    <source>
        <dbReference type="EMBL" id="TVY24896.1"/>
    </source>
</evidence>
<organism evidence="3 4">
    <name type="scientific">Lachnellula hyalina</name>
    <dbReference type="NCBI Taxonomy" id="1316788"/>
    <lineage>
        <taxon>Eukaryota</taxon>
        <taxon>Fungi</taxon>
        <taxon>Dikarya</taxon>
        <taxon>Ascomycota</taxon>
        <taxon>Pezizomycotina</taxon>
        <taxon>Leotiomycetes</taxon>
        <taxon>Helotiales</taxon>
        <taxon>Lachnaceae</taxon>
        <taxon>Lachnellula</taxon>
    </lineage>
</organism>
<dbReference type="GeneID" id="41986046"/>
<feature type="domain" description="Alpha/beta hydrolase fold-3" evidence="2">
    <location>
        <begin position="128"/>
        <end position="348"/>
    </location>
</feature>
<dbReference type="Gene3D" id="3.40.50.1820">
    <property type="entry name" value="alpha/beta hydrolase"/>
    <property type="match status" value="1"/>
</dbReference>
<keyword evidence="4" id="KW-1185">Reference proteome</keyword>
<dbReference type="OrthoDB" id="408631at2759"/>
<evidence type="ECO:0000256" key="1">
    <source>
        <dbReference type="ARBA" id="ARBA00022801"/>
    </source>
</evidence>
<dbReference type="InterPro" id="IPR013094">
    <property type="entry name" value="AB_hydrolase_3"/>
</dbReference>
<dbReference type="RefSeq" id="XP_031003684.1">
    <property type="nucleotide sequence ID" value="XM_031150792.1"/>
</dbReference>
<accession>A0A8H8TZE8</accession>
<dbReference type="InterPro" id="IPR029058">
    <property type="entry name" value="AB_hydrolase_fold"/>
</dbReference>
<dbReference type="EMBL" id="QGMH01000113">
    <property type="protein sequence ID" value="TVY24896.1"/>
    <property type="molecule type" value="Genomic_DNA"/>
</dbReference>
<dbReference type="Pfam" id="PF07859">
    <property type="entry name" value="Abhydrolase_3"/>
    <property type="match status" value="1"/>
</dbReference>
<dbReference type="SUPFAM" id="SSF53474">
    <property type="entry name" value="alpha/beta-Hydrolases"/>
    <property type="match status" value="1"/>
</dbReference>
<comment type="caution">
    <text evidence="3">The sequence shown here is derived from an EMBL/GenBank/DDBJ whole genome shotgun (WGS) entry which is preliminary data.</text>
</comment>
<sequence>MAEAQPLINALHPSVIDRMDPQFAEIYTKYQGDPLIRCYFSALADFIHPAPKIRADQVTYEEYNADRSKYTFTIVPGPRPEVGSVKEYRIPVSEPAGEITIQLFAPTEEAIAAGGLRTADGKLPAHLDYHGGGFVIGTLQSDESWCRQACQALGCIILNVDYRLSPEFPHPVPLTDSWAALKWVFAHAVELKIDTSRVSIGGLSAGGQIAAVLALLARDEPDMPKLAHQMLIVPVVDTRFVPLEGPCHPSVPYESYIKNEFAPCLPLNRLRWFYKLWLGTDMEARKITTADFRASPILASSHANLAPASVYVAGVDTLTSEGIAYHEKLKSSGTPSTLKVYEGCGHPFGHWDGELEKAKEFIQDTISALKLAYKV</sequence>
<dbReference type="GO" id="GO:0016787">
    <property type="term" value="F:hydrolase activity"/>
    <property type="evidence" value="ECO:0007669"/>
    <property type="project" value="UniProtKB-KW"/>
</dbReference>
<reference evidence="3 4" key="1">
    <citation type="submission" date="2018-05" db="EMBL/GenBank/DDBJ databases">
        <title>Genome sequencing and assembly of the regulated plant pathogen Lachnellula willkommii and related sister species for the development of diagnostic species identification markers.</title>
        <authorList>
            <person name="Giroux E."/>
            <person name="Bilodeau G."/>
        </authorList>
    </citation>
    <scope>NUCLEOTIDE SEQUENCE [LARGE SCALE GENOMIC DNA]</scope>
    <source>
        <strain evidence="3 4">CBS 185.66</strain>
    </source>
</reference>
<dbReference type="PANTHER" id="PTHR48081:SF8">
    <property type="entry name" value="ALPHA_BETA HYDROLASE FOLD-3 DOMAIN-CONTAINING PROTEIN-RELATED"/>
    <property type="match status" value="1"/>
</dbReference>
<dbReference type="AlphaFoldDB" id="A0A8H8TZE8"/>
<evidence type="ECO:0000259" key="2">
    <source>
        <dbReference type="Pfam" id="PF07859"/>
    </source>
</evidence>
<proteinExistence type="predicted"/>
<dbReference type="Proteomes" id="UP000431533">
    <property type="component" value="Unassembled WGS sequence"/>
</dbReference>
<gene>
    <name evidence="3" type="ORF">LHYA1_G005848</name>
</gene>